<name>A0ABW6P1L8_9NOCA</name>
<reference evidence="3 4" key="1">
    <citation type="submission" date="2024-10" db="EMBL/GenBank/DDBJ databases">
        <title>The Natural Products Discovery Center: Release of the First 8490 Sequenced Strains for Exploring Actinobacteria Biosynthetic Diversity.</title>
        <authorList>
            <person name="Kalkreuter E."/>
            <person name="Kautsar S.A."/>
            <person name="Yang D."/>
            <person name="Bader C.D."/>
            <person name="Teijaro C.N."/>
            <person name="Fluegel L."/>
            <person name="Davis C.M."/>
            <person name="Simpson J.R."/>
            <person name="Lauterbach L."/>
            <person name="Steele A.D."/>
            <person name="Gui C."/>
            <person name="Meng S."/>
            <person name="Li G."/>
            <person name="Viehrig K."/>
            <person name="Ye F."/>
            <person name="Su P."/>
            <person name="Kiefer A.F."/>
            <person name="Nichols A."/>
            <person name="Cepeda A.J."/>
            <person name="Yan W."/>
            <person name="Fan B."/>
            <person name="Jiang Y."/>
            <person name="Adhikari A."/>
            <person name="Zheng C.-J."/>
            <person name="Schuster L."/>
            <person name="Cowan T.M."/>
            <person name="Smanski M.J."/>
            <person name="Chevrette M.G."/>
            <person name="De Carvalho L.P.S."/>
            <person name="Shen B."/>
        </authorList>
    </citation>
    <scope>NUCLEOTIDE SEQUENCE [LARGE SCALE GENOMIC DNA]</scope>
    <source>
        <strain evidence="3 4">NPDC004119</strain>
    </source>
</reference>
<feature type="region of interest" description="Disordered" evidence="1">
    <location>
        <begin position="96"/>
        <end position="289"/>
    </location>
</feature>
<comment type="caution">
    <text evidence="3">The sequence shown here is derived from an EMBL/GenBank/DDBJ whole genome shotgun (WGS) entry which is preliminary data.</text>
</comment>
<dbReference type="Proteomes" id="UP001601442">
    <property type="component" value="Unassembled WGS sequence"/>
</dbReference>
<feature type="transmembrane region" description="Helical" evidence="2">
    <location>
        <begin position="300"/>
        <end position="320"/>
    </location>
</feature>
<keyword evidence="2" id="KW-0812">Transmembrane</keyword>
<sequence length="657" mass="68581">MGDATDREEKALRQLTDRLVGHYGSSHSPELVQELVGQVRRRFDGHAVRDFVPILVERIVRRELQHTPPQPKAEDSSHELEYAAAPVVPERVAAPSLEEDTADAAPESADHAPGAAAAHATDAVVTSATDAVEEAAAVAEPAPGEADSPDSIDTTHTGDTAAEAGTESSPSDAAASEPAPPADRTAAADGGDAGAGQSDTGTTESTAPHRNSVPHAAAEAPVETTADERQHLESPAVSATSAGAVASRHAPVEPTKPETVAETSPVSDAPPEPDRETAPSPASATSSTPSLVTALRQPRILAVAAAVVVVVVALVVAFGFRGGDSAAPAPAPALTVAHGVVGSEKMGFFTDQRVVDALARKGIRLEVDPAGSRQIATSVKLDGDDFAFPSSSLAAERIQRERGITAKYTPFSSPMVVASFRPIVDLLTRAGIARQGPVPAFDMRRYLDLTQQGTQWDQLAGNTAYPVRKNVLISTTDPRTSNSAAMYLAVAAYVANDDAIVQGPAAENFVLSKVSRLFTRQGYTENSSAGPFGEYLAAGMGPTPMVWGYESQFVEAAVAGKLPADAVMLYPSPTVLSRHTLVPLTATGDRVGQLLSTDPELQRLAAEHGFRTADPAQFTAVTAEHHIPVAPDVVDIVDPPTYDTLEHLLDGVARSYN</sequence>
<dbReference type="NCBIfam" id="NF046112">
    <property type="entry name" value="MSMEG_6209_Nter"/>
    <property type="match status" value="1"/>
</dbReference>
<dbReference type="Gene3D" id="1.10.8.1060">
    <property type="entry name" value="Corynebacterium glutamicum thioredoxin-dependent arsenate reductase, N-terminal domain"/>
    <property type="match status" value="1"/>
</dbReference>
<organism evidence="3 4">
    <name type="scientific">Nocardia aobensis</name>
    <dbReference type="NCBI Taxonomy" id="257277"/>
    <lineage>
        <taxon>Bacteria</taxon>
        <taxon>Bacillati</taxon>
        <taxon>Actinomycetota</taxon>
        <taxon>Actinomycetes</taxon>
        <taxon>Mycobacteriales</taxon>
        <taxon>Nocardiaceae</taxon>
        <taxon>Nocardia</taxon>
    </lineage>
</organism>
<keyword evidence="4" id="KW-1185">Reference proteome</keyword>
<accession>A0ABW6P1L8</accession>
<evidence type="ECO:0000256" key="2">
    <source>
        <dbReference type="SAM" id="Phobius"/>
    </source>
</evidence>
<proteinExistence type="predicted"/>
<evidence type="ECO:0000313" key="4">
    <source>
        <dbReference type="Proteomes" id="UP001601442"/>
    </source>
</evidence>
<feature type="compositionally biased region" description="Low complexity" evidence="1">
    <location>
        <begin position="234"/>
        <end position="247"/>
    </location>
</feature>
<feature type="compositionally biased region" description="Low complexity" evidence="1">
    <location>
        <begin position="278"/>
        <end position="289"/>
    </location>
</feature>
<evidence type="ECO:0000313" key="3">
    <source>
        <dbReference type="EMBL" id="MFF0496261.1"/>
    </source>
</evidence>
<keyword evidence="2" id="KW-0472">Membrane</keyword>
<keyword evidence="2" id="KW-1133">Transmembrane helix</keyword>
<feature type="compositionally biased region" description="Low complexity" evidence="1">
    <location>
        <begin position="167"/>
        <end position="203"/>
    </location>
</feature>
<protein>
    <submittedName>
        <fullName evidence="3">Three-helix bundle dimerization domain-containing protein</fullName>
    </submittedName>
</protein>
<dbReference type="EMBL" id="JBIAMT010000001">
    <property type="protein sequence ID" value="MFF0496261.1"/>
    <property type="molecule type" value="Genomic_DNA"/>
</dbReference>
<dbReference type="RefSeq" id="WP_387391043.1">
    <property type="nucleotide sequence ID" value="NZ_JBIAMT010000001.1"/>
</dbReference>
<gene>
    <name evidence="3" type="ORF">ACFYU5_07650</name>
</gene>
<evidence type="ECO:0000256" key="1">
    <source>
        <dbReference type="SAM" id="MobiDB-lite"/>
    </source>
</evidence>
<feature type="compositionally biased region" description="Low complexity" evidence="1">
    <location>
        <begin position="104"/>
        <end position="146"/>
    </location>
</feature>